<reference evidence="2 3" key="1">
    <citation type="submission" date="2019-09" db="EMBL/GenBank/DDBJ databases">
        <authorList>
            <person name="Chandra G."/>
            <person name="Truman W A."/>
        </authorList>
    </citation>
    <scope>NUCLEOTIDE SEQUENCE [LARGE SCALE GENOMIC DNA]</scope>
    <source>
        <strain evidence="2">PS847</strain>
    </source>
</reference>
<gene>
    <name evidence="2" type="ORF">PS847_00126</name>
</gene>
<evidence type="ECO:0000313" key="3">
    <source>
        <dbReference type="Proteomes" id="UP000326067"/>
    </source>
</evidence>
<dbReference type="AlphaFoldDB" id="A0A5E7G8U6"/>
<sequence length="400" mass="46104">MAAISQLLLPGRSSKTRWFCWLKLNTSEGLTMLNNHNEPLVDAQSEVIRKAGDVEPFPSGKITYLAPLPLPTPMPPYGPHIGELNDVYMDFGLGQPQAFMWQMTLGGPFATSFSVLFLFPVFTGFLGIIFGFDQEAIWASMLAIFEEACENTVFTGPFTLFIGLGVWHHVHKKRLSLIPTRFNRQRREVCFMPRGATESVFVPWESLSAWIIEAQGATQFGIHRQYGMGIGFHHGETLTSLEFQCAGLELAISHWEAIRGYMEYEVNDLKSIQDLQDLQGPDDPPHEGLHTFRNARARMHQQIRDGRRSRLSGFFWYLYHVMTLWTIPNRLVEWEVRRLERIGKQALPEVMRAWSEPLPKEQWAKPSEELLRLSEQVRRMHKRQPHRPITQIFAEVCRRG</sequence>
<feature type="transmembrane region" description="Helical" evidence="1">
    <location>
        <begin position="109"/>
        <end position="132"/>
    </location>
</feature>
<name>A0A5E7G8U6_PSEFL</name>
<keyword evidence="1" id="KW-0812">Transmembrane</keyword>
<evidence type="ECO:0000313" key="2">
    <source>
        <dbReference type="EMBL" id="VVO48068.1"/>
    </source>
</evidence>
<protein>
    <recommendedName>
        <fullName evidence="4">Transmembrane protein</fullName>
    </recommendedName>
</protein>
<evidence type="ECO:0000256" key="1">
    <source>
        <dbReference type="SAM" id="Phobius"/>
    </source>
</evidence>
<dbReference type="EMBL" id="CABVIC010000001">
    <property type="protein sequence ID" value="VVO48068.1"/>
    <property type="molecule type" value="Genomic_DNA"/>
</dbReference>
<feature type="transmembrane region" description="Helical" evidence="1">
    <location>
        <begin position="152"/>
        <end position="170"/>
    </location>
</feature>
<proteinExistence type="predicted"/>
<accession>A0A5E7G8U6</accession>
<organism evidence="2 3">
    <name type="scientific">Pseudomonas fluorescens</name>
    <dbReference type="NCBI Taxonomy" id="294"/>
    <lineage>
        <taxon>Bacteria</taxon>
        <taxon>Pseudomonadati</taxon>
        <taxon>Pseudomonadota</taxon>
        <taxon>Gammaproteobacteria</taxon>
        <taxon>Pseudomonadales</taxon>
        <taxon>Pseudomonadaceae</taxon>
        <taxon>Pseudomonas</taxon>
    </lineage>
</organism>
<dbReference type="Proteomes" id="UP000326067">
    <property type="component" value="Unassembled WGS sequence"/>
</dbReference>
<keyword evidence="1" id="KW-0472">Membrane</keyword>
<evidence type="ECO:0008006" key="4">
    <source>
        <dbReference type="Google" id="ProtNLM"/>
    </source>
</evidence>
<keyword evidence="1" id="KW-1133">Transmembrane helix</keyword>